<reference evidence="3" key="1">
    <citation type="journal article" date="2018" name="Sci. Rep.">
        <title>Characterisation of pathogen-specific regions and novel effector candidates in Fusarium oxysporum f. sp. cepae.</title>
        <authorList>
            <person name="Armitage A.D."/>
            <person name="Taylor A."/>
            <person name="Sobczyk M.K."/>
            <person name="Baxter L."/>
            <person name="Greenfield B.P."/>
            <person name="Bates H.J."/>
            <person name="Wilson F."/>
            <person name="Jackson A.C."/>
            <person name="Ott S."/>
            <person name="Harrison R.J."/>
            <person name="Clarkson J.P."/>
        </authorList>
    </citation>
    <scope>NUCLEOTIDE SEQUENCE [LARGE SCALE GENOMIC DNA]</scope>
    <source>
        <strain evidence="3">FoC_Fus2</strain>
    </source>
</reference>
<feature type="compositionally biased region" description="Basic and acidic residues" evidence="1">
    <location>
        <begin position="37"/>
        <end position="47"/>
    </location>
</feature>
<protein>
    <recommendedName>
        <fullName evidence="2">BHLH domain-containing protein</fullName>
    </recommendedName>
</protein>
<comment type="caution">
    <text evidence="3">The sequence shown here is derived from an EMBL/GenBank/DDBJ whole genome shotgun (WGS) entry which is preliminary data.</text>
</comment>
<dbReference type="AlphaFoldDB" id="A0A3L6N1P9"/>
<dbReference type="Pfam" id="PF00010">
    <property type="entry name" value="HLH"/>
    <property type="match status" value="1"/>
</dbReference>
<dbReference type="SUPFAM" id="SSF47459">
    <property type="entry name" value="HLH, helix-loop-helix DNA-binding domain"/>
    <property type="match status" value="1"/>
</dbReference>
<feature type="domain" description="BHLH" evidence="2">
    <location>
        <begin position="98"/>
        <end position="159"/>
    </location>
</feature>
<evidence type="ECO:0000259" key="2">
    <source>
        <dbReference type="PROSITE" id="PS50888"/>
    </source>
</evidence>
<dbReference type="InterPro" id="IPR036638">
    <property type="entry name" value="HLH_DNA-bd_sf"/>
</dbReference>
<sequence>MAFFTSDSICPANLYQFSDQRGGVDSYNIKQLSPVTPEKESLLDSRQRGNGAAISNQRGPSANLRTASHKPKKPKKPKRRLTKNVAYKKPPSSETLKQPRQNHNLVEKRYRSRLKNHFGSLLAVLPIPPCKDGHNYNSCDHCFSRAEVLISARDRIVSLEEGFEAMAKERDQLLTDIALMYEFTY</sequence>
<proteinExistence type="predicted"/>
<feature type="region of interest" description="Disordered" evidence="1">
    <location>
        <begin position="35"/>
        <end position="81"/>
    </location>
</feature>
<evidence type="ECO:0000256" key="1">
    <source>
        <dbReference type="SAM" id="MobiDB-lite"/>
    </source>
</evidence>
<dbReference type="Gene3D" id="4.10.280.10">
    <property type="entry name" value="Helix-loop-helix DNA-binding domain"/>
    <property type="match status" value="1"/>
</dbReference>
<feature type="compositionally biased region" description="Polar residues" evidence="1">
    <location>
        <begin position="53"/>
        <end position="66"/>
    </location>
</feature>
<evidence type="ECO:0000313" key="3">
    <source>
        <dbReference type="EMBL" id="RKK11394.1"/>
    </source>
</evidence>
<gene>
    <name evidence="3" type="ORF">BFJ65_g13277</name>
</gene>
<dbReference type="EMBL" id="MRCU01000009">
    <property type="protein sequence ID" value="RKK11394.1"/>
    <property type="molecule type" value="Genomic_DNA"/>
</dbReference>
<dbReference type="PROSITE" id="PS50888">
    <property type="entry name" value="BHLH"/>
    <property type="match status" value="1"/>
</dbReference>
<feature type="compositionally biased region" description="Basic residues" evidence="1">
    <location>
        <begin position="67"/>
        <end position="81"/>
    </location>
</feature>
<organism evidence="3">
    <name type="scientific">Fusarium oxysporum f. sp. cepae</name>
    <dbReference type="NCBI Taxonomy" id="396571"/>
    <lineage>
        <taxon>Eukaryota</taxon>
        <taxon>Fungi</taxon>
        <taxon>Dikarya</taxon>
        <taxon>Ascomycota</taxon>
        <taxon>Pezizomycotina</taxon>
        <taxon>Sordariomycetes</taxon>
        <taxon>Hypocreomycetidae</taxon>
        <taxon>Hypocreales</taxon>
        <taxon>Nectriaceae</taxon>
        <taxon>Fusarium</taxon>
        <taxon>Fusarium oxysporum species complex</taxon>
    </lineage>
</organism>
<accession>A0A3L6N1P9</accession>
<dbReference type="Proteomes" id="UP000270866">
    <property type="component" value="Chromosome 11"/>
</dbReference>
<dbReference type="GO" id="GO:0046983">
    <property type="term" value="F:protein dimerization activity"/>
    <property type="evidence" value="ECO:0007669"/>
    <property type="project" value="InterPro"/>
</dbReference>
<name>A0A3L6N1P9_FUSOX</name>
<dbReference type="InterPro" id="IPR011598">
    <property type="entry name" value="bHLH_dom"/>
</dbReference>